<feature type="compositionally biased region" description="Basic and acidic residues" evidence="1">
    <location>
        <begin position="274"/>
        <end position="296"/>
    </location>
</feature>
<feature type="region of interest" description="Disordered" evidence="1">
    <location>
        <begin position="148"/>
        <end position="189"/>
    </location>
</feature>
<feature type="region of interest" description="Disordered" evidence="1">
    <location>
        <begin position="273"/>
        <end position="311"/>
    </location>
</feature>
<organism evidence="2 3">
    <name type="scientific">Armillaria borealis</name>
    <dbReference type="NCBI Taxonomy" id="47425"/>
    <lineage>
        <taxon>Eukaryota</taxon>
        <taxon>Fungi</taxon>
        <taxon>Dikarya</taxon>
        <taxon>Basidiomycota</taxon>
        <taxon>Agaricomycotina</taxon>
        <taxon>Agaricomycetes</taxon>
        <taxon>Agaricomycetidae</taxon>
        <taxon>Agaricales</taxon>
        <taxon>Marasmiineae</taxon>
        <taxon>Physalacriaceae</taxon>
        <taxon>Armillaria</taxon>
    </lineage>
</organism>
<evidence type="ECO:0000256" key="1">
    <source>
        <dbReference type="SAM" id="MobiDB-lite"/>
    </source>
</evidence>
<comment type="caution">
    <text evidence="2">The sequence shown here is derived from an EMBL/GenBank/DDBJ whole genome shotgun (WGS) entry which is preliminary data.</text>
</comment>
<reference evidence="2" key="1">
    <citation type="submission" date="2023-06" db="EMBL/GenBank/DDBJ databases">
        <authorList>
            <consortium name="Lawrence Berkeley National Laboratory"/>
            <person name="Ahrendt S."/>
            <person name="Sahu N."/>
            <person name="Indic B."/>
            <person name="Wong-Bajracharya J."/>
            <person name="Merenyi Z."/>
            <person name="Ke H.-M."/>
            <person name="Monk M."/>
            <person name="Kocsube S."/>
            <person name="Drula E."/>
            <person name="Lipzen A."/>
            <person name="Balint B."/>
            <person name="Henrissat B."/>
            <person name="Andreopoulos B."/>
            <person name="Martin F.M."/>
            <person name="Harder C.B."/>
            <person name="Rigling D."/>
            <person name="Ford K.L."/>
            <person name="Foster G.D."/>
            <person name="Pangilinan J."/>
            <person name="Papanicolaou A."/>
            <person name="Barry K."/>
            <person name="LaButti K."/>
            <person name="Viragh M."/>
            <person name="Koriabine M."/>
            <person name="Yan M."/>
            <person name="Riley R."/>
            <person name="Champramary S."/>
            <person name="Plett K.L."/>
            <person name="Tsai I.J."/>
            <person name="Slot J."/>
            <person name="Sipos G."/>
            <person name="Plett J."/>
            <person name="Nagy L.G."/>
            <person name="Grigoriev I.V."/>
        </authorList>
    </citation>
    <scope>NUCLEOTIDE SEQUENCE</scope>
    <source>
        <strain evidence="2">FPL87.14</strain>
    </source>
</reference>
<evidence type="ECO:0000313" key="3">
    <source>
        <dbReference type="Proteomes" id="UP001175226"/>
    </source>
</evidence>
<accession>A0AA39JB09</accession>
<dbReference type="Proteomes" id="UP001175226">
    <property type="component" value="Unassembled WGS sequence"/>
</dbReference>
<dbReference type="EMBL" id="JAUEPT010000042">
    <property type="protein sequence ID" value="KAK0438675.1"/>
    <property type="molecule type" value="Genomic_DNA"/>
</dbReference>
<dbReference type="AlphaFoldDB" id="A0AA39JB09"/>
<sequence length="439" mass="49512">MDGDDLQKMTDQLTAMELILGAGARYTCREVYTITQAFLDIPSNTTPDTLSQDDYLPLLSHPSENGLSAITIYSLSFSRLSWHNFKDPSSGITPSPRSQPSKNLELFDIQCTEAQFFSIVDSLPSEMRLFWTRSIRIDEYEAHAGEFDPSYDSPDKIQGRRTWPPSKYDEEISQRHSSSGESSTSTSPSLCSTRACLEWWTATLNRLRPHAQSRHSKSGLRLIQMPLPTGSFFSGAVPGNGLPLTKHCVARRPSSKGSNCRCAPENSRHVQIVRRFDEEKSEKKSLRNGREADWKPKGSGPTPKQGRNLPPANNLSPSISIFILEILHLLFHSSVFEMARTMSRTFQQRYESFLGMVSHFGVLSGEKTLGVGQWVAMLQGGWYEQSLETKILMTIVRLIRDDADVPERNLYGYMRTKFTVLYHEIPAGISKYAVQKEGR</sequence>
<proteinExistence type="predicted"/>
<evidence type="ECO:0000313" key="2">
    <source>
        <dbReference type="EMBL" id="KAK0438675.1"/>
    </source>
</evidence>
<feature type="compositionally biased region" description="Low complexity" evidence="1">
    <location>
        <begin position="175"/>
        <end position="189"/>
    </location>
</feature>
<keyword evidence="3" id="KW-1185">Reference proteome</keyword>
<gene>
    <name evidence="2" type="ORF">EV421DRAFT_1738422</name>
</gene>
<name>A0AA39JB09_9AGAR</name>
<protein>
    <submittedName>
        <fullName evidence="2">Uncharacterized protein</fullName>
    </submittedName>
</protein>